<organism evidence="1 2">
    <name type="scientific">Mycena albidolilacea</name>
    <dbReference type="NCBI Taxonomy" id="1033008"/>
    <lineage>
        <taxon>Eukaryota</taxon>
        <taxon>Fungi</taxon>
        <taxon>Dikarya</taxon>
        <taxon>Basidiomycota</taxon>
        <taxon>Agaricomycotina</taxon>
        <taxon>Agaricomycetes</taxon>
        <taxon>Agaricomycetidae</taxon>
        <taxon>Agaricales</taxon>
        <taxon>Marasmiineae</taxon>
        <taxon>Mycenaceae</taxon>
        <taxon>Mycena</taxon>
    </lineage>
</organism>
<protein>
    <submittedName>
        <fullName evidence="1">Uncharacterized protein</fullName>
    </submittedName>
</protein>
<dbReference type="Proteomes" id="UP001218218">
    <property type="component" value="Unassembled WGS sequence"/>
</dbReference>
<dbReference type="EMBL" id="JARIHO010000004">
    <property type="protein sequence ID" value="KAJ7362458.1"/>
    <property type="molecule type" value="Genomic_DNA"/>
</dbReference>
<comment type="caution">
    <text evidence="1">The sequence shown here is derived from an EMBL/GenBank/DDBJ whole genome shotgun (WGS) entry which is preliminary data.</text>
</comment>
<evidence type="ECO:0000313" key="2">
    <source>
        <dbReference type="Proteomes" id="UP001218218"/>
    </source>
</evidence>
<accession>A0AAD7F103</accession>
<evidence type="ECO:0000313" key="1">
    <source>
        <dbReference type="EMBL" id="KAJ7362458.1"/>
    </source>
</evidence>
<gene>
    <name evidence="1" type="ORF">DFH08DRAFT_950723</name>
</gene>
<dbReference type="AlphaFoldDB" id="A0AAD7F103"/>
<proteinExistence type="predicted"/>
<sequence>MATKFSTLQNNYKYNVAASALLFSNRYNKALRVEVPDLGKEFSDSNYVGRDPEGTLYYNNLDSFDTSRKNVNYKVVKVDQGPGAVPLVNIKFYHQTVQECHAEFLAEDPTGSVAAMGMDGYTFHGSWRDLDICCGTAMIRKYDDETTITVTVGTIHKTATIKDTSGYLHGKSVDVKGNIYFKDITKLGKGIYASWNDDRVVFYNNDYIATDFTAYFIPFKYSTNDLGLKDADTSVFGGVSWA</sequence>
<reference evidence="1" key="1">
    <citation type="submission" date="2023-03" db="EMBL/GenBank/DDBJ databases">
        <title>Massive genome expansion in bonnet fungi (Mycena s.s.) driven by repeated elements and novel gene families across ecological guilds.</title>
        <authorList>
            <consortium name="Lawrence Berkeley National Laboratory"/>
            <person name="Harder C.B."/>
            <person name="Miyauchi S."/>
            <person name="Viragh M."/>
            <person name="Kuo A."/>
            <person name="Thoen E."/>
            <person name="Andreopoulos B."/>
            <person name="Lu D."/>
            <person name="Skrede I."/>
            <person name="Drula E."/>
            <person name="Henrissat B."/>
            <person name="Morin E."/>
            <person name="Kohler A."/>
            <person name="Barry K."/>
            <person name="LaButti K."/>
            <person name="Morin E."/>
            <person name="Salamov A."/>
            <person name="Lipzen A."/>
            <person name="Mereny Z."/>
            <person name="Hegedus B."/>
            <person name="Baldrian P."/>
            <person name="Stursova M."/>
            <person name="Weitz H."/>
            <person name="Taylor A."/>
            <person name="Grigoriev I.V."/>
            <person name="Nagy L.G."/>
            <person name="Martin F."/>
            <person name="Kauserud H."/>
        </authorList>
    </citation>
    <scope>NUCLEOTIDE SEQUENCE</scope>
    <source>
        <strain evidence="1">CBHHK002</strain>
    </source>
</reference>
<name>A0AAD7F103_9AGAR</name>
<keyword evidence="2" id="KW-1185">Reference proteome</keyword>